<protein>
    <submittedName>
        <fullName evidence="1">Nucleotidyl transferase AbiEii/AbiGii toxin family protein</fullName>
    </submittedName>
</protein>
<dbReference type="InterPro" id="IPR014942">
    <property type="entry name" value="AbiEii"/>
</dbReference>
<dbReference type="Gene3D" id="3.10.450.620">
    <property type="entry name" value="JHP933, nucleotidyltransferase-like core domain"/>
    <property type="match status" value="1"/>
</dbReference>
<name>A0A429YY51_9HYPH</name>
<dbReference type="OrthoDB" id="9780929at2"/>
<proteinExistence type="predicted"/>
<evidence type="ECO:0000313" key="1">
    <source>
        <dbReference type="EMBL" id="RST86389.1"/>
    </source>
</evidence>
<dbReference type="GO" id="GO:0016740">
    <property type="term" value="F:transferase activity"/>
    <property type="evidence" value="ECO:0007669"/>
    <property type="project" value="UniProtKB-KW"/>
</dbReference>
<dbReference type="Proteomes" id="UP000278398">
    <property type="component" value="Unassembled WGS sequence"/>
</dbReference>
<dbReference type="EMBL" id="RWKW01000035">
    <property type="protein sequence ID" value="RST86389.1"/>
    <property type="molecule type" value="Genomic_DNA"/>
</dbReference>
<keyword evidence="2" id="KW-1185">Reference proteome</keyword>
<keyword evidence="1" id="KW-0808">Transferase</keyword>
<accession>A0A429YY51</accession>
<gene>
    <name evidence="1" type="ORF">EJC49_10395</name>
</gene>
<comment type="caution">
    <text evidence="1">The sequence shown here is derived from an EMBL/GenBank/DDBJ whole genome shotgun (WGS) entry which is preliminary data.</text>
</comment>
<evidence type="ECO:0000313" key="2">
    <source>
        <dbReference type="Proteomes" id="UP000278398"/>
    </source>
</evidence>
<reference evidence="1 2" key="1">
    <citation type="submission" date="2018-12" db="EMBL/GenBank/DDBJ databases">
        <title>Mesorhizobium carbonis sp. nov., isolated from coal mine water.</title>
        <authorList>
            <person name="Xin W."/>
            <person name="Xu Z."/>
            <person name="Xiang F."/>
            <person name="Zhang J."/>
            <person name="Xi L."/>
            <person name="Liu J."/>
        </authorList>
    </citation>
    <scope>NUCLEOTIDE SEQUENCE [LARGE SCALE GENOMIC DNA]</scope>
    <source>
        <strain evidence="1 2">B2.3</strain>
    </source>
</reference>
<dbReference type="Pfam" id="PF08843">
    <property type="entry name" value="AbiEii"/>
    <property type="match status" value="1"/>
</dbReference>
<sequence length="366" mass="39670">MNPGFVTFLSAAAEDRRDAFLGAAQSLGAPEQNIEKDFWVCWTLDALFNGAEASGPRLLFKGGTSLSKAFGLISRFSEDIDITVFRDDLGEGATVDELEALSGKKRRRRLDAIKSASQAYVNESMRLQVEGHLRETLETAGLEADAGRVELDPDDPDRQSLLIWYPKVTAADEGYVRPAVKIESGAKSALDPNQPAIVKPYVADVLADLELSVPEVRTVVAERTFWDKIVILHGLRQWFDARGALRGGGQRISRHYYDVYRLLDSDVGRAASSDLALGADCVRHARMFFNSPDLNLATSAPGSFTLSPSREMATELARDYAAMAGMIFGTAPALGEVLGRVAELEARINQTKATEASGGRTGGRGA</sequence>
<dbReference type="RefSeq" id="WP_126699860.1">
    <property type="nucleotide sequence ID" value="NZ_RWKW01000035.1"/>
</dbReference>
<organism evidence="1 2">
    <name type="scientific">Aquibium carbonis</name>
    <dbReference type="NCBI Taxonomy" id="2495581"/>
    <lineage>
        <taxon>Bacteria</taxon>
        <taxon>Pseudomonadati</taxon>
        <taxon>Pseudomonadota</taxon>
        <taxon>Alphaproteobacteria</taxon>
        <taxon>Hyphomicrobiales</taxon>
        <taxon>Phyllobacteriaceae</taxon>
        <taxon>Aquibium</taxon>
    </lineage>
</organism>
<dbReference type="AlphaFoldDB" id="A0A429YY51"/>